<name>A0A1S0U1Q8_LOALO</name>
<sequence>MCVAACFNDDNDRNGLQFDTEHRDGRVCPYTLIKQILSRAVLLLSYKWTSTPYWSLVEEIQYPKAVNEQIKQILKRNGKFALIIMSNNSSPQMHHRCKDVVQRGCRVQQGS</sequence>
<gene>
    <name evidence="1" type="ORF">LOAG_04579</name>
</gene>
<accession>A0A1S0U1Q8</accession>
<dbReference type="CTD" id="9941981"/>
<organism evidence="1">
    <name type="scientific">Loa loa</name>
    <name type="common">Eye worm</name>
    <name type="synonym">Filaria loa</name>
    <dbReference type="NCBI Taxonomy" id="7209"/>
    <lineage>
        <taxon>Eukaryota</taxon>
        <taxon>Metazoa</taxon>
        <taxon>Ecdysozoa</taxon>
        <taxon>Nematoda</taxon>
        <taxon>Chromadorea</taxon>
        <taxon>Rhabditida</taxon>
        <taxon>Spirurina</taxon>
        <taxon>Spiruromorpha</taxon>
        <taxon>Filarioidea</taxon>
        <taxon>Onchocercidae</taxon>
        <taxon>Loa</taxon>
    </lineage>
</organism>
<reference evidence="1" key="1">
    <citation type="submission" date="2012-04" db="EMBL/GenBank/DDBJ databases">
        <title>The Genome Sequence of Loa loa.</title>
        <authorList>
            <consortium name="The Broad Institute Genome Sequencing Platform"/>
            <consortium name="Broad Institute Genome Sequencing Center for Infectious Disease"/>
            <person name="Nutman T.B."/>
            <person name="Fink D.L."/>
            <person name="Russ C."/>
            <person name="Young S."/>
            <person name="Zeng Q."/>
            <person name="Gargeya S."/>
            <person name="Alvarado L."/>
            <person name="Berlin A."/>
            <person name="Chapman S.B."/>
            <person name="Chen Z."/>
            <person name="Freedman E."/>
            <person name="Gellesch M."/>
            <person name="Goldberg J."/>
            <person name="Griggs A."/>
            <person name="Gujja S."/>
            <person name="Heilman E.R."/>
            <person name="Heiman D."/>
            <person name="Howarth C."/>
            <person name="Mehta T."/>
            <person name="Neiman D."/>
            <person name="Pearson M."/>
            <person name="Roberts A."/>
            <person name="Saif S."/>
            <person name="Shea T."/>
            <person name="Shenoy N."/>
            <person name="Sisk P."/>
            <person name="Stolte C."/>
            <person name="Sykes S."/>
            <person name="White J."/>
            <person name="Yandava C."/>
            <person name="Haas B."/>
            <person name="Henn M.R."/>
            <person name="Nusbaum C."/>
            <person name="Birren B."/>
        </authorList>
    </citation>
    <scope>NUCLEOTIDE SEQUENCE [LARGE SCALE GENOMIC DNA]</scope>
</reference>
<evidence type="ECO:0000313" key="1">
    <source>
        <dbReference type="EMBL" id="EFO23909.1"/>
    </source>
</evidence>
<dbReference type="GeneID" id="9941981"/>
<proteinExistence type="predicted"/>
<dbReference type="KEGG" id="loa:LOAG_04579"/>
<dbReference type="EMBL" id="JH712409">
    <property type="protein sequence ID" value="EFO23909.1"/>
    <property type="molecule type" value="Genomic_DNA"/>
</dbReference>
<dbReference type="RefSeq" id="XP_003140164.1">
    <property type="nucleotide sequence ID" value="XM_003140116.1"/>
</dbReference>
<dbReference type="AlphaFoldDB" id="A0A1S0U1Q8"/>
<protein>
    <submittedName>
        <fullName evidence="1">Uncharacterized protein</fullName>
    </submittedName>
</protein>
<dbReference type="InParanoid" id="A0A1S0U1Q8"/>